<dbReference type="AlphaFoldDB" id="A0AAW6HQP4"/>
<gene>
    <name evidence="1" type="ORF">LNO71_03810</name>
</gene>
<evidence type="ECO:0000313" key="1">
    <source>
        <dbReference type="EMBL" id="MDC4183744.1"/>
    </source>
</evidence>
<name>A0AAW6HQP4_9MOLU</name>
<proteinExistence type="predicted"/>
<dbReference type="RefSeq" id="WP_334640480.1">
    <property type="nucleotide sequence ID" value="NZ_JAJHZP010000023.1"/>
</dbReference>
<protein>
    <submittedName>
        <fullName evidence="1">Uncharacterized protein</fullName>
    </submittedName>
</protein>
<reference evidence="1" key="1">
    <citation type="submission" date="2021-11" db="EMBL/GenBank/DDBJ databases">
        <title>Description of Mycoplasma bradburyaesp. nov.from sea birds: a tribute to a great mycoplasmologist.</title>
        <authorList>
            <person name="Ramirez A.S."/>
            <person name="Poveda C."/>
            <person name="Suarez-Perez A."/>
            <person name="Rosales R.S."/>
            <person name="Dijkman R."/>
            <person name="Feberwee A."/>
            <person name="Spergser J."/>
            <person name="Szostak M.P."/>
            <person name="Ressel L."/>
            <person name="Calabuig P."/>
            <person name="Catania S."/>
            <person name="Gobbo F."/>
            <person name="Timofte D."/>
            <person name="Poveda J.B."/>
        </authorList>
    </citation>
    <scope>NUCLEOTIDE SEQUENCE</scope>
    <source>
        <strain evidence="1">T264</strain>
    </source>
</reference>
<sequence>NYINFSIVDVNSDIELNKFNFDASEFQANDQRGELSFKLNVSLINDADGTNSEPKEFNLKITELKATGTSSNTDTRPT</sequence>
<feature type="non-terminal residue" evidence="1">
    <location>
        <position position="1"/>
    </location>
</feature>
<dbReference type="EMBL" id="JAJHZP010000023">
    <property type="protein sequence ID" value="MDC4183744.1"/>
    <property type="molecule type" value="Genomic_DNA"/>
</dbReference>
<comment type="caution">
    <text evidence="1">The sequence shown here is derived from an EMBL/GenBank/DDBJ whole genome shotgun (WGS) entry which is preliminary data.</text>
</comment>
<accession>A0AAW6HQP4</accession>
<dbReference type="Proteomes" id="UP001216384">
    <property type="component" value="Unassembled WGS sequence"/>
</dbReference>
<feature type="non-terminal residue" evidence="1">
    <location>
        <position position="78"/>
    </location>
</feature>
<evidence type="ECO:0000313" key="2">
    <source>
        <dbReference type="Proteomes" id="UP001216384"/>
    </source>
</evidence>
<organism evidence="1 2">
    <name type="scientific">Mycoplasma bradburyae</name>
    <dbReference type="NCBI Taxonomy" id="2963128"/>
    <lineage>
        <taxon>Bacteria</taxon>
        <taxon>Bacillati</taxon>
        <taxon>Mycoplasmatota</taxon>
        <taxon>Mollicutes</taxon>
        <taxon>Mycoplasmataceae</taxon>
        <taxon>Mycoplasma</taxon>
    </lineage>
</organism>